<dbReference type="GO" id="GO:0071944">
    <property type="term" value="C:cell periphery"/>
    <property type="evidence" value="ECO:0007669"/>
    <property type="project" value="UniProtKB-ARBA"/>
</dbReference>
<organism>
    <name type="scientific">Branchiostoma floridae</name>
    <name type="common">Florida lancelet</name>
    <name type="synonym">Amphioxus</name>
    <dbReference type="NCBI Taxonomy" id="7739"/>
    <lineage>
        <taxon>Eukaryota</taxon>
        <taxon>Metazoa</taxon>
        <taxon>Chordata</taxon>
        <taxon>Cephalochordata</taxon>
        <taxon>Leptocardii</taxon>
        <taxon>Amphioxiformes</taxon>
        <taxon>Branchiostomatidae</taxon>
        <taxon>Branchiostoma</taxon>
    </lineage>
</organism>
<comment type="caution">
    <text evidence="11">Lacks conserved residue(s) required for the propagation of feature annotation.</text>
</comment>
<feature type="region of interest" description="Disordered" evidence="12">
    <location>
        <begin position="53"/>
        <end position="136"/>
    </location>
</feature>
<dbReference type="Pfam" id="PF01826">
    <property type="entry name" value="TIL"/>
    <property type="match status" value="1"/>
</dbReference>
<feature type="domain" description="VWFD" evidence="15">
    <location>
        <begin position="617"/>
        <end position="793"/>
    </location>
</feature>
<comment type="subcellular location">
    <subcellularLocation>
        <location evidence="1">Membrane</location>
        <topology evidence="1">Single-pass membrane protein</topology>
    </subcellularLocation>
</comment>
<dbReference type="SMART" id="SM00181">
    <property type="entry name" value="EGF"/>
    <property type="match status" value="4"/>
</dbReference>
<evidence type="ECO:0000256" key="6">
    <source>
        <dbReference type="ARBA" id="ARBA00022837"/>
    </source>
</evidence>
<dbReference type="SMART" id="SM00179">
    <property type="entry name" value="EGF_CA"/>
    <property type="match status" value="3"/>
</dbReference>
<dbReference type="CDD" id="cd00054">
    <property type="entry name" value="EGF_CA"/>
    <property type="match status" value="2"/>
</dbReference>
<keyword evidence="9 11" id="KW-1015">Disulfide bond</keyword>
<dbReference type="GO" id="GO:0007399">
    <property type="term" value="P:nervous system development"/>
    <property type="evidence" value="ECO:0007669"/>
    <property type="project" value="UniProtKB-ARBA"/>
</dbReference>
<keyword evidence="7 13" id="KW-1133">Transmembrane helix</keyword>
<dbReference type="GO" id="GO:0120025">
    <property type="term" value="C:plasma membrane bounded cell projection"/>
    <property type="evidence" value="ECO:0007669"/>
    <property type="project" value="UniProtKB-ARBA"/>
</dbReference>
<dbReference type="EMBL" id="GG666677">
    <property type="protein sequence ID" value="EEN44173.1"/>
    <property type="molecule type" value="Genomic_DNA"/>
</dbReference>
<dbReference type="eggNOG" id="KOG1216">
    <property type="taxonomic scope" value="Eukaryota"/>
</dbReference>
<dbReference type="SUPFAM" id="SSF57184">
    <property type="entry name" value="Growth factor receptor domain"/>
    <property type="match status" value="1"/>
</dbReference>
<dbReference type="InterPro" id="IPR000742">
    <property type="entry name" value="EGF"/>
</dbReference>
<evidence type="ECO:0000256" key="13">
    <source>
        <dbReference type="SAM" id="Phobius"/>
    </source>
</evidence>
<feature type="transmembrane region" description="Helical" evidence="13">
    <location>
        <begin position="1062"/>
        <end position="1083"/>
    </location>
</feature>
<evidence type="ECO:0000256" key="2">
    <source>
        <dbReference type="ARBA" id="ARBA00022536"/>
    </source>
</evidence>
<dbReference type="Pfam" id="PF07645">
    <property type="entry name" value="EGF_CA"/>
    <property type="match status" value="2"/>
</dbReference>
<protein>
    <submittedName>
        <fullName evidence="16">Uncharacterized protein</fullName>
    </submittedName>
</protein>
<dbReference type="SMART" id="SM00216">
    <property type="entry name" value="VWD"/>
    <property type="match status" value="1"/>
</dbReference>
<dbReference type="AlphaFoldDB" id="C3ZTC6"/>
<evidence type="ECO:0000259" key="15">
    <source>
        <dbReference type="PROSITE" id="PS51233"/>
    </source>
</evidence>
<keyword evidence="3 13" id="KW-0812">Transmembrane</keyword>
<evidence type="ECO:0000256" key="9">
    <source>
        <dbReference type="ARBA" id="ARBA00023157"/>
    </source>
</evidence>
<feature type="domain" description="EGF-like" evidence="14">
    <location>
        <begin position="577"/>
        <end position="613"/>
    </location>
</feature>
<dbReference type="InterPro" id="IPR052749">
    <property type="entry name" value="Alpha-tectorin"/>
</dbReference>
<feature type="disulfide bond" evidence="11">
    <location>
        <begin position="603"/>
        <end position="612"/>
    </location>
</feature>
<dbReference type="Gene3D" id="2.10.25.10">
    <property type="entry name" value="Laminin"/>
    <property type="match status" value="3"/>
</dbReference>
<feature type="compositionally biased region" description="Low complexity" evidence="12">
    <location>
        <begin position="226"/>
        <end position="252"/>
    </location>
</feature>
<dbReference type="InParanoid" id="C3ZTC6"/>
<feature type="region of interest" description="Disordered" evidence="12">
    <location>
        <begin position="194"/>
        <end position="420"/>
    </location>
</feature>
<dbReference type="PROSITE" id="PS01187">
    <property type="entry name" value="EGF_CA"/>
    <property type="match status" value="1"/>
</dbReference>
<dbReference type="PROSITE" id="PS01186">
    <property type="entry name" value="EGF_2"/>
    <property type="match status" value="2"/>
</dbReference>
<evidence type="ECO:0000256" key="3">
    <source>
        <dbReference type="ARBA" id="ARBA00022692"/>
    </source>
</evidence>
<dbReference type="PROSITE" id="PS50026">
    <property type="entry name" value="EGF_3"/>
    <property type="match status" value="2"/>
</dbReference>
<evidence type="ECO:0000256" key="8">
    <source>
        <dbReference type="ARBA" id="ARBA00023136"/>
    </source>
</evidence>
<dbReference type="CDD" id="cd12819">
    <property type="entry name" value="LbR_vir_like"/>
    <property type="match status" value="1"/>
</dbReference>
<dbReference type="SUPFAM" id="SSF57196">
    <property type="entry name" value="EGF/Laminin"/>
    <property type="match status" value="1"/>
</dbReference>
<dbReference type="FunFam" id="2.10.25.10:FF:000038">
    <property type="entry name" value="Fibrillin 2"/>
    <property type="match status" value="1"/>
</dbReference>
<dbReference type="Pfam" id="PF00094">
    <property type="entry name" value="VWD"/>
    <property type="match status" value="1"/>
</dbReference>
<dbReference type="SUPFAM" id="SSF82671">
    <property type="entry name" value="SEA domain"/>
    <property type="match status" value="1"/>
</dbReference>
<dbReference type="InterPro" id="IPR001881">
    <property type="entry name" value="EGF-like_Ca-bd_dom"/>
</dbReference>
<evidence type="ECO:0000256" key="10">
    <source>
        <dbReference type="ARBA" id="ARBA00023180"/>
    </source>
</evidence>
<keyword evidence="4" id="KW-0732">Signal</keyword>
<evidence type="ECO:0000256" key="11">
    <source>
        <dbReference type="PROSITE-ProRule" id="PRU00076"/>
    </source>
</evidence>
<evidence type="ECO:0000256" key="1">
    <source>
        <dbReference type="ARBA" id="ARBA00004167"/>
    </source>
</evidence>
<evidence type="ECO:0000256" key="5">
    <source>
        <dbReference type="ARBA" id="ARBA00022737"/>
    </source>
</evidence>
<dbReference type="InterPro" id="IPR036364">
    <property type="entry name" value="SEA_dom_sf"/>
</dbReference>
<dbReference type="InterPro" id="IPR002919">
    <property type="entry name" value="TIL_dom"/>
</dbReference>
<accession>C3ZTC6</accession>
<evidence type="ECO:0000256" key="12">
    <source>
        <dbReference type="SAM" id="MobiDB-lite"/>
    </source>
</evidence>
<dbReference type="InterPro" id="IPR049883">
    <property type="entry name" value="NOTCH1_EGF-like"/>
</dbReference>
<sequence length="1122" mass="118590">MYQIPPVRMTVSPAAMYQIPPARMTVSPAAMYQIPPVRMTLSPAAKTINDVSDSTIEDDSVCGGGDVSDSTSEDDSVSGGDVSDSTSEDDSVSVASDVSDSTSEDDIISGGDVSDSTSENDVVSGGKDDTNDVSDSTIEDDSVCAAAMYQIPPVRMTVSPAAMYQIPPARMTVSPAAMYQIPPVRMTLSPAAKTMISDSTSEDDIVSGGKDDSNDVSDSTIEDDSVSGGDVSDSTNSTSEDDSVSGGDVSDSTSEDDVVSGGKDDTNDVSDSTIEDDSVSGGDVSDSTSEDDSVSGGDVSDSTSEDDSVSGGDVSDSTKDDSVSGGDVSDSTSEDDSVSGGDVSDSTNEDDSVSGGDVSDSTSEDDSVSGGDVSDSTSEDDSVSGGDVSDSTSEDDSVSGGDVSDSTSEDDIVSGGGGMMYQIPPARMTVSPAAMYQIPPARMTVSPVAMYQIPPARMTVSPVEMYQIPPARMTVSPAAMYQIPPARMTVSPVAMYQIPPARMTVSPVAIEDDSVSGGDVSDSTSEDDSVSGGDVSDSTSEDDGVSGGDVSDSTSEDDSVSGGDVSDSASENDVVSEIDFCDPNPCQNGATCKEGDDSFICICAPGFIGRICDITTSVCMVYGDPHHKTLDGFHHHFQGWCRYTLAKDLGLDADFNIEVQNEPLEFIPSASVAKEVYLDAYGYRVGILQGKTVKIGDEVATLPFSLADGKIRAKRRGRFVKIETDLGVALSYDGYHYAEVVVPSNYQNRVGGLCAMQCQANSTFSSCASACPATCSDRNAPNNCAHKCEEGCECDPGFVLSGQDCVPEEQCGCTNSNGRYFVLGDKWAEDGQECICEEGNTITCELDRCLDVDCGSKKEECVNVPGGYECQCREPYKELGGKCRGFLTYTVATRMLANDFYDELYDSNSKEFRNLVQELRSVLRDLYAEGTLTKDEFLDMDIRTFLPGSIIAHYKIFLPDDSPLFQRAGDDVPYILQETLKERVKARNGTHLLIEHERGHQVSDHDECASPEDNTCSPFATCHNTVGSFTCACLDGFEDRSADYEDPPGHVCKEVVMPPSPAVWSVLAVGLGLVAAVLMILAWRIRLGRAEKPKDVEGFKSVSAATTRLMTPNTAEVVTEEA</sequence>
<keyword evidence="5" id="KW-0677">Repeat</keyword>
<feature type="domain" description="EGF-like" evidence="14">
    <location>
        <begin position="1004"/>
        <end position="1043"/>
    </location>
</feature>
<evidence type="ECO:0000256" key="4">
    <source>
        <dbReference type="ARBA" id="ARBA00022729"/>
    </source>
</evidence>
<dbReference type="PROSITE" id="PS00022">
    <property type="entry name" value="EGF_1"/>
    <property type="match status" value="1"/>
</dbReference>
<evidence type="ECO:0000259" key="14">
    <source>
        <dbReference type="PROSITE" id="PS50026"/>
    </source>
</evidence>
<feature type="compositionally biased region" description="Low complexity" evidence="12">
    <location>
        <begin position="92"/>
        <end position="101"/>
    </location>
</feature>
<gene>
    <name evidence="16" type="ORF">BRAFLDRAFT_68800</name>
</gene>
<reference evidence="16" key="1">
    <citation type="journal article" date="2008" name="Nature">
        <title>The amphioxus genome and the evolution of the chordate karyotype.</title>
        <authorList>
            <consortium name="US DOE Joint Genome Institute (JGI-PGF)"/>
            <person name="Putnam N.H."/>
            <person name="Butts T."/>
            <person name="Ferrier D.E.K."/>
            <person name="Furlong R.F."/>
            <person name="Hellsten U."/>
            <person name="Kawashima T."/>
            <person name="Robinson-Rechavi M."/>
            <person name="Shoguchi E."/>
            <person name="Terry A."/>
            <person name="Yu J.-K."/>
            <person name="Benito-Gutierrez E.L."/>
            <person name="Dubchak I."/>
            <person name="Garcia-Fernandez J."/>
            <person name="Gibson-Brown J.J."/>
            <person name="Grigoriev I.V."/>
            <person name="Horton A.C."/>
            <person name="de Jong P.J."/>
            <person name="Jurka J."/>
            <person name="Kapitonov V.V."/>
            <person name="Kohara Y."/>
            <person name="Kuroki Y."/>
            <person name="Lindquist E."/>
            <person name="Lucas S."/>
            <person name="Osoegawa K."/>
            <person name="Pennacchio L.A."/>
            <person name="Salamov A.A."/>
            <person name="Satou Y."/>
            <person name="Sauka-Spengler T."/>
            <person name="Schmutz J."/>
            <person name="Shin-I T."/>
            <person name="Toyoda A."/>
            <person name="Bronner-Fraser M."/>
            <person name="Fujiyama A."/>
            <person name="Holland L.Z."/>
            <person name="Holland P.W.H."/>
            <person name="Satoh N."/>
            <person name="Rokhsar D.S."/>
        </authorList>
    </citation>
    <scope>NUCLEOTIDE SEQUENCE [LARGE SCALE GENOMIC DNA]</scope>
    <source>
        <strain evidence="16">S238N-H82</strain>
        <tissue evidence="16">Testes</tissue>
    </source>
</reference>
<dbReference type="InterPro" id="IPR036084">
    <property type="entry name" value="Ser_inhib-like_sf"/>
</dbReference>
<dbReference type="PROSITE" id="PS00010">
    <property type="entry name" value="ASX_HYDROXYL"/>
    <property type="match status" value="1"/>
</dbReference>
<dbReference type="PROSITE" id="PS51233">
    <property type="entry name" value="VWFD"/>
    <property type="match status" value="1"/>
</dbReference>
<dbReference type="InterPro" id="IPR018097">
    <property type="entry name" value="EGF_Ca-bd_CS"/>
</dbReference>
<dbReference type="SUPFAM" id="SSF57567">
    <property type="entry name" value="Serine protease inhibitors"/>
    <property type="match status" value="1"/>
</dbReference>
<keyword evidence="8 13" id="KW-0472">Membrane</keyword>
<name>C3ZTC6_BRAFL</name>
<dbReference type="InterPro" id="IPR001846">
    <property type="entry name" value="VWF_type-D"/>
</dbReference>
<dbReference type="CDD" id="cd19941">
    <property type="entry name" value="TIL"/>
    <property type="match status" value="1"/>
</dbReference>
<keyword evidence="6" id="KW-0106">Calcium</keyword>
<dbReference type="GO" id="GO:0005509">
    <property type="term" value="F:calcium ion binding"/>
    <property type="evidence" value="ECO:0007669"/>
    <property type="project" value="InterPro"/>
</dbReference>
<dbReference type="FunFam" id="2.10.25.10:FF:000247">
    <property type="entry name" value="Delta/notch like EGF repeat containing"/>
    <property type="match status" value="1"/>
</dbReference>
<keyword evidence="2 11" id="KW-0245">EGF-like domain</keyword>
<dbReference type="InterPro" id="IPR009030">
    <property type="entry name" value="Growth_fac_rcpt_cys_sf"/>
</dbReference>
<dbReference type="GO" id="GO:0016020">
    <property type="term" value="C:membrane"/>
    <property type="evidence" value="ECO:0007669"/>
    <property type="project" value="UniProtKB-SubCell"/>
</dbReference>
<evidence type="ECO:0000256" key="7">
    <source>
        <dbReference type="ARBA" id="ARBA00022989"/>
    </source>
</evidence>
<dbReference type="InterPro" id="IPR000152">
    <property type="entry name" value="EGF-type_Asp/Asn_hydroxyl_site"/>
</dbReference>
<dbReference type="FunFam" id="2.10.25.10:FF:000055">
    <property type="entry name" value="alpha-tectorin isoform X1"/>
    <property type="match status" value="1"/>
</dbReference>
<feature type="region of interest" description="Disordered" evidence="12">
    <location>
        <begin position="512"/>
        <end position="569"/>
    </location>
</feature>
<keyword evidence="10" id="KW-0325">Glycoprotein</keyword>
<dbReference type="Pfam" id="PF00008">
    <property type="entry name" value="EGF"/>
    <property type="match status" value="1"/>
</dbReference>
<dbReference type="PANTHER" id="PTHR46160">
    <property type="entry name" value="ALPHA-TECTORIN-RELATED"/>
    <property type="match status" value="1"/>
</dbReference>
<evidence type="ECO:0000313" key="16">
    <source>
        <dbReference type="EMBL" id="EEN44173.1"/>
    </source>
</evidence>
<dbReference type="PANTHER" id="PTHR46160:SF8">
    <property type="entry name" value="VWFD DOMAIN-CONTAINING PROTEIN"/>
    <property type="match status" value="1"/>
</dbReference>
<proteinExistence type="predicted"/>